<gene>
    <name evidence="7" type="ORF">LSH36_138g00026</name>
</gene>
<dbReference type="InterPro" id="IPR016819">
    <property type="entry name" value="RNase_P/MRP_POP5"/>
</dbReference>
<dbReference type="PANTHER" id="PTHR48414">
    <property type="entry name" value="POP5 HOMOLOG, RIBONUCLEASE P_MRP SUBUNIT"/>
    <property type="match status" value="1"/>
</dbReference>
<evidence type="ECO:0000256" key="1">
    <source>
        <dbReference type="ARBA" id="ARBA00010800"/>
    </source>
</evidence>
<evidence type="ECO:0000313" key="8">
    <source>
        <dbReference type="Proteomes" id="UP001208570"/>
    </source>
</evidence>
<evidence type="ECO:0000256" key="3">
    <source>
        <dbReference type="ARBA" id="ARBA00022694"/>
    </source>
</evidence>
<name>A0AAD9JWK7_9ANNE</name>
<proteinExistence type="inferred from homology"/>
<keyword evidence="3 6" id="KW-0819">tRNA processing</keyword>
<organism evidence="7 8">
    <name type="scientific">Paralvinella palmiformis</name>
    <dbReference type="NCBI Taxonomy" id="53620"/>
    <lineage>
        <taxon>Eukaryota</taxon>
        <taxon>Metazoa</taxon>
        <taxon>Spiralia</taxon>
        <taxon>Lophotrochozoa</taxon>
        <taxon>Annelida</taxon>
        <taxon>Polychaeta</taxon>
        <taxon>Sedentaria</taxon>
        <taxon>Canalipalpata</taxon>
        <taxon>Terebellida</taxon>
        <taxon>Terebelliformia</taxon>
        <taxon>Alvinellidae</taxon>
        <taxon>Paralvinella</taxon>
    </lineage>
</organism>
<dbReference type="EMBL" id="JAODUP010000138">
    <property type="protein sequence ID" value="KAK2160176.1"/>
    <property type="molecule type" value="Genomic_DNA"/>
</dbReference>
<dbReference type="GO" id="GO:0030677">
    <property type="term" value="C:ribonuclease P complex"/>
    <property type="evidence" value="ECO:0007669"/>
    <property type="project" value="InterPro"/>
</dbReference>
<comment type="caution">
    <text evidence="7">The sequence shown here is derived from an EMBL/GenBank/DDBJ whole genome shotgun (WGS) entry which is preliminary data.</text>
</comment>
<dbReference type="Pfam" id="PF01900">
    <property type="entry name" value="RNase_P_Rpp14"/>
    <property type="match status" value="1"/>
</dbReference>
<comment type="function">
    <text evidence="6">Component of ribonuclease P, a protein complex that generates mature tRNA molecules by cleaving their 5'-ends.</text>
</comment>
<reference evidence="7" key="1">
    <citation type="journal article" date="2023" name="Mol. Biol. Evol.">
        <title>Third-Generation Sequencing Reveals the Adaptive Role of the Epigenome in Three Deep-Sea Polychaetes.</title>
        <authorList>
            <person name="Perez M."/>
            <person name="Aroh O."/>
            <person name="Sun Y."/>
            <person name="Lan Y."/>
            <person name="Juniper S.K."/>
            <person name="Young C.R."/>
            <person name="Angers B."/>
            <person name="Qian P.Y."/>
        </authorList>
    </citation>
    <scope>NUCLEOTIDE SEQUENCE</scope>
    <source>
        <strain evidence="7">P08H-3</strain>
    </source>
</reference>
<dbReference type="InterPro" id="IPR038085">
    <property type="entry name" value="Rnp2-like_sf"/>
</dbReference>
<dbReference type="GO" id="GO:0005730">
    <property type="term" value="C:nucleolus"/>
    <property type="evidence" value="ECO:0007669"/>
    <property type="project" value="UniProtKB-SubCell"/>
</dbReference>
<evidence type="ECO:0000256" key="2">
    <source>
        <dbReference type="ARBA" id="ARBA00022552"/>
    </source>
</evidence>
<dbReference type="SUPFAM" id="SSF160350">
    <property type="entry name" value="Rnp2-like"/>
    <property type="match status" value="1"/>
</dbReference>
<sequence>MQKVLEMVRVKLRYLVVEIRPEISKHLQVVTDAGHLYAVIKNKILETHGDFGLASIQRYLNVKYVNPYTNVAIVRTKRGTQDVVSTSLTFLRSLNGSTVVFRTLHVGGTVRSCQKFLAHYHLRQLPQLLHDCKTKSERVAVQKAILGYNAAKIYSFKRKDEVDEGTEDMDIFSAE</sequence>
<keyword evidence="8" id="KW-1185">Reference proteome</keyword>
<dbReference type="PANTHER" id="PTHR48414:SF1">
    <property type="entry name" value="POP5 HOMOLOG, RIBONUCLEASE P_MRP SUBUNIT"/>
    <property type="match status" value="1"/>
</dbReference>
<accession>A0AAD9JWK7</accession>
<comment type="subcellular location">
    <subcellularLocation>
        <location evidence="6">Nucleus</location>
        <location evidence="6">Nucleolus</location>
    </subcellularLocation>
</comment>
<dbReference type="Proteomes" id="UP001208570">
    <property type="component" value="Unassembled WGS sequence"/>
</dbReference>
<dbReference type="GO" id="GO:0001682">
    <property type="term" value="P:tRNA 5'-leader removal"/>
    <property type="evidence" value="ECO:0007669"/>
    <property type="project" value="InterPro"/>
</dbReference>
<keyword evidence="2" id="KW-0698">rRNA processing</keyword>
<dbReference type="GO" id="GO:0033204">
    <property type="term" value="F:ribonuclease P RNA binding"/>
    <property type="evidence" value="ECO:0007669"/>
    <property type="project" value="InterPro"/>
</dbReference>
<dbReference type="PIRSF" id="PIRSF023803">
    <property type="entry name" value="Ribonuclease_P_prd"/>
    <property type="match status" value="1"/>
</dbReference>
<dbReference type="GO" id="GO:0006364">
    <property type="term" value="P:rRNA processing"/>
    <property type="evidence" value="ECO:0007669"/>
    <property type="project" value="UniProtKB-KW"/>
</dbReference>
<evidence type="ECO:0000256" key="4">
    <source>
        <dbReference type="ARBA" id="ARBA00023242"/>
    </source>
</evidence>
<dbReference type="Gene3D" id="3.30.70.3250">
    <property type="entry name" value="Ribonuclease P, Pop5 subunit"/>
    <property type="match status" value="1"/>
</dbReference>
<comment type="similarity">
    <text evidence="1 6">Belongs to the eukaryotic/archaeal RNase P protein component 2 family.</text>
</comment>
<keyword evidence="4 6" id="KW-0539">Nucleus</keyword>
<dbReference type="AlphaFoldDB" id="A0AAD9JWK7"/>
<evidence type="ECO:0000256" key="5">
    <source>
        <dbReference type="ARBA" id="ARBA00044198"/>
    </source>
</evidence>
<dbReference type="InterPro" id="IPR002759">
    <property type="entry name" value="Pop5/Rpp14/Rnp2-like"/>
</dbReference>
<evidence type="ECO:0000313" key="7">
    <source>
        <dbReference type="EMBL" id="KAK2160176.1"/>
    </source>
</evidence>
<protein>
    <recommendedName>
        <fullName evidence="5 6">Ribonuclease P/MRP protein subunit POP5</fullName>
    </recommendedName>
</protein>
<evidence type="ECO:0000256" key="6">
    <source>
        <dbReference type="PIRNR" id="PIRNR023803"/>
    </source>
</evidence>